<dbReference type="SUPFAM" id="SSF47413">
    <property type="entry name" value="lambda repressor-like DNA-binding domains"/>
    <property type="match status" value="1"/>
</dbReference>
<evidence type="ECO:0000313" key="3">
    <source>
        <dbReference type="EMBL" id="MDM7885609.1"/>
    </source>
</evidence>
<dbReference type="EMBL" id="JAUCML010000006">
    <property type="protein sequence ID" value="MDM7885609.1"/>
    <property type="molecule type" value="Genomic_DNA"/>
</dbReference>
<reference evidence="3 4" key="1">
    <citation type="submission" date="2023-06" db="EMBL/GenBank/DDBJ databases">
        <authorList>
            <person name="Feng G."/>
            <person name="Li J."/>
            <person name="Zhu H."/>
        </authorList>
    </citation>
    <scope>NUCLEOTIDE SEQUENCE [LARGE SCALE GENOMIC DNA]</scope>
    <source>
        <strain evidence="3 4">RHCKG23</strain>
    </source>
</reference>
<name>A0ABT7T7Q0_9MICO</name>
<dbReference type="RefSeq" id="WP_289459046.1">
    <property type="nucleotide sequence ID" value="NZ_JAUCML010000006.1"/>
</dbReference>
<evidence type="ECO:0000259" key="2">
    <source>
        <dbReference type="PROSITE" id="PS50943"/>
    </source>
</evidence>
<dbReference type="InterPro" id="IPR001387">
    <property type="entry name" value="Cro/C1-type_HTH"/>
</dbReference>
<gene>
    <name evidence="3" type="ORF">QUG92_10890</name>
</gene>
<dbReference type="Gene3D" id="1.10.10.2910">
    <property type="match status" value="1"/>
</dbReference>
<evidence type="ECO:0000256" key="1">
    <source>
        <dbReference type="ARBA" id="ARBA00007227"/>
    </source>
</evidence>
<dbReference type="SMART" id="SM00530">
    <property type="entry name" value="HTH_XRE"/>
    <property type="match status" value="1"/>
</dbReference>
<organism evidence="3 4">
    <name type="scientific">Curtobacterium citri</name>
    <dbReference type="NCBI Taxonomy" id="3055139"/>
    <lineage>
        <taxon>Bacteria</taxon>
        <taxon>Bacillati</taxon>
        <taxon>Actinomycetota</taxon>
        <taxon>Actinomycetes</taxon>
        <taxon>Micrococcales</taxon>
        <taxon>Microbacteriaceae</taxon>
        <taxon>Curtobacterium</taxon>
    </lineage>
</organism>
<dbReference type="PROSITE" id="PS50943">
    <property type="entry name" value="HTH_CROC1"/>
    <property type="match status" value="1"/>
</dbReference>
<dbReference type="PANTHER" id="PTHR43236:SF1">
    <property type="entry name" value="BLL7220 PROTEIN"/>
    <property type="match status" value="1"/>
</dbReference>
<comment type="similarity">
    <text evidence="1">Belongs to the short-chain fatty acyl-CoA assimilation regulator (ScfR) family.</text>
</comment>
<dbReference type="Pfam" id="PF01381">
    <property type="entry name" value="HTH_3"/>
    <property type="match status" value="1"/>
</dbReference>
<accession>A0ABT7T7Q0</accession>
<comment type="caution">
    <text evidence="3">The sequence shown here is derived from an EMBL/GenBank/DDBJ whole genome shotgun (WGS) entry which is preliminary data.</text>
</comment>
<feature type="domain" description="HTH cro/C1-type" evidence="2">
    <location>
        <begin position="11"/>
        <end position="65"/>
    </location>
</feature>
<dbReference type="CDD" id="cd00093">
    <property type="entry name" value="HTH_XRE"/>
    <property type="match status" value="1"/>
</dbReference>
<dbReference type="PANTHER" id="PTHR43236">
    <property type="entry name" value="ANTITOXIN HIGA1"/>
    <property type="match status" value="1"/>
</dbReference>
<dbReference type="InterPro" id="IPR052345">
    <property type="entry name" value="Rad_response_metalloprotease"/>
</dbReference>
<dbReference type="Gene3D" id="1.10.260.40">
    <property type="entry name" value="lambda repressor-like DNA-binding domains"/>
    <property type="match status" value="1"/>
</dbReference>
<protein>
    <submittedName>
        <fullName evidence="3">ImmA/IrrE family metallo-endopeptidase</fullName>
    </submittedName>
</protein>
<dbReference type="InterPro" id="IPR010982">
    <property type="entry name" value="Lambda_DNA-bd_dom_sf"/>
</dbReference>
<evidence type="ECO:0000313" key="4">
    <source>
        <dbReference type="Proteomes" id="UP001237823"/>
    </source>
</evidence>
<dbReference type="InterPro" id="IPR010359">
    <property type="entry name" value="IrrE_HExxH"/>
</dbReference>
<dbReference type="Proteomes" id="UP001237823">
    <property type="component" value="Unassembled WGS sequence"/>
</dbReference>
<sequence length="341" mass="37549">MNDLSPRASLLETVRLSRGLTQTALAEVSGLSQGTLSKVETGLLDLDPERWAAVADALGVPVEAFLEARATIVPARVFHRKKKSTPKGALTKIAADAALMQQRADAILGHARSELRRHDLEEGFVTPQEVAQDVRSELRLGQAPISDLIATVEAAGVTVLRWPLESVQVDAIATWPAEGRPVVLVGEHVPAERQRFTIAHELGHAVMHNDAGGDEQERQADAFAGEFLLPGRKLRVEWPADPSLETLLPLKRRWKISLAALIRRAQDEALIDDRTYREWSIRLSTSGMHRREPDPIPTEQPQALMRTIAAALDGGTTIDQLARKAHMLPQEFSSTFMEEHA</sequence>
<dbReference type="Pfam" id="PF06114">
    <property type="entry name" value="Peptidase_M78"/>
    <property type="match status" value="1"/>
</dbReference>
<proteinExistence type="inferred from homology"/>
<keyword evidence="4" id="KW-1185">Reference proteome</keyword>